<protein>
    <submittedName>
        <fullName evidence="1">Unannotated protein</fullName>
    </submittedName>
</protein>
<dbReference type="EMBL" id="CAEZYH010000092">
    <property type="protein sequence ID" value="CAB4729125.1"/>
    <property type="molecule type" value="Genomic_DNA"/>
</dbReference>
<organism evidence="1">
    <name type="scientific">freshwater metagenome</name>
    <dbReference type="NCBI Taxonomy" id="449393"/>
    <lineage>
        <taxon>unclassified sequences</taxon>
        <taxon>metagenomes</taxon>
        <taxon>ecological metagenomes</taxon>
    </lineage>
</organism>
<gene>
    <name evidence="1" type="ORF">UFOPK2658_01573</name>
    <name evidence="2" type="ORF">UFOPK3494_01512</name>
</gene>
<evidence type="ECO:0000313" key="2">
    <source>
        <dbReference type="EMBL" id="CAB4910796.1"/>
    </source>
</evidence>
<evidence type="ECO:0000313" key="1">
    <source>
        <dbReference type="EMBL" id="CAB4729125.1"/>
    </source>
</evidence>
<sequence>MYPAYVSSLIYVSLRTTSDANTAISAAKYFELAQSNIAEFVIPKTDLSALVTGTYMLLTVIDGTVIAAEGINAN</sequence>
<accession>A0A6J6S382</accession>
<reference evidence="1" key="1">
    <citation type="submission" date="2020-05" db="EMBL/GenBank/DDBJ databases">
        <authorList>
            <person name="Chiriac C."/>
            <person name="Salcher M."/>
            <person name="Ghai R."/>
            <person name="Kavagutti S V."/>
        </authorList>
    </citation>
    <scope>NUCLEOTIDE SEQUENCE</scope>
</reference>
<dbReference type="AlphaFoldDB" id="A0A6J6S382"/>
<proteinExistence type="predicted"/>
<name>A0A6J6S382_9ZZZZ</name>
<dbReference type="EMBL" id="CAFBMF010000130">
    <property type="protein sequence ID" value="CAB4910796.1"/>
    <property type="molecule type" value="Genomic_DNA"/>
</dbReference>